<dbReference type="Pfam" id="PF13492">
    <property type="entry name" value="GAF_3"/>
    <property type="match status" value="1"/>
</dbReference>
<keyword evidence="3" id="KW-0902">Two-component regulatory system</keyword>
<feature type="domain" description="GAF" evidence="4">
    <location>
        <begin position="37"/>
        <end position="189"/>
    </location>
</feature>
<organism evidence="5 6">
    <name type="scientific">Patulibacter brassicae</name>
    <dbReference type="NCBI Taxonomy" id="1705717"/>
    <lineage>
        <taxon>Bacteria</taxon>
        <taxon>Bacillati</taxon>
        <taxon>Actinomycetota</taxon>
        <taxon>Thermoleophilia</taxon>
        <taxon>Solirubrobacterales</taxon>
        <taxon>Patulibacteraceae</taxon>
        <taxon>Patulibacter</taxon>
    </lineage>
</organism>
<dbReference type="RefSeq" id="WP_319956055.1">
    <property type="nucleotide sequence ID" value="NZ_JAXAVX010000026.1"/>
</dbReference>
<evidence type="ECO:0000256" key="3">
    <source>
        <dbReference type="ARBA" id="ARBA00023012"/>
    </source>
</evidence>
<sequence>MSGPEQPEVHQSAAKVAADALGVFVSAMAGIEQATPDSAGFWDRMCEAVCGTVAVQRAVLLLYDEGRRRVRPVGTFGIDRDRFRPEGVGLEDAPLSRVALEQDRVVDTLDADVAGEDGRRDVAPDLKNLPEGALAYVPIIAGGFWYGVLIAEHRDDAPLAEADRDALWIAGKVVAFAAVARRATRAQEHARQLSARLLLARQVHEQVIQRLFGVGLVLASGDPLAGEGLERARQEVEAAQVELRDLLHGPDLQHSPPTALRLGEEIDRLRRALSDQIELRSTVEPGVEVPLEHESLAQSVLGEAVRNAMKHGSPSVLDVRLARKGDDAIALTVDSDGARATEGHGSGLGLKLAAVEALQAGGLLEFGARGEDGWRVRLLLPSHEEQDEDRGAR</sequence>
<evidence type="ECO:0000256" key="2">
    <source>
        <dbReference type="ARBA" id="ARBA00022777"/>
    </source>
</evidence>
<evidence type="ECO:0000256" key="1">
    <source>
        <dbReference type="ARBA" id="ARBA00022679"/>
    </source>
</evidence>
<dbReference type="InterPro" id="IPR050482">
    <property type="entry name" value="Sensor_HK_TwoCompSys"/>
</dbReference>
<evidence type="ECO:0000313" key="6">
    <source>
        <dbReference type="Proteomes" id="UP001277761"/>
    </source>
</evidence>
<dbReference type="InterPro" id="IPR029016">
    <property type="entry name" value="GAF-like_dom_sf"/>
</dbReference>
<accession>A0ABU4VPW8</accession>
<name>A0ABU4VPW8_9ACTN</name>
<dbReference type="PANTHER" id="PTHR24421:SF61">
    <property type="entry name" value="OXYGEN SENSOR HISTIDINE KINASE NREB"/>
    <property type="match status" value="1"/>
</dbReference>
<dbReference type="EMBL" id="JAXAVX010000026">
    <property type="protein sequence ID" value="MDX8153906.1"/>
    <property type="molecule type" value="Genomic_DNA"/>
</dbReference>
<keyword evidence="2" id="KW-0418">Kinase</keyword>
<dbReference type="Gene3D" id="3.30.565.10">
    <property type="entry name" value="Histidine kinase-like ATPase, C-terminal domain"/>
    <property type="match status" value="1"/>
</dbReference>
<dbReference type="Proteomes" id="UP001277761">
    <property type="component" value="Unassembled WGS sequence"/>
</dbReference>
<keyword evidence="1" id="KW-0808">Transferase</keyword>
<evidence type="ECO:0000259" key="4">
    <source>
        <dbReference type="SMART" id="SM00065"/>
    </source>
</evidence>
<dbReference type="InterPro" id="IPR003018">
    <property type="entry name" value="GAF"/>
</dbReference>
<proteinExistence type="predicted"/>
<protein>
    <submittedName>
        <fullName evidence="5">GAF domain-containing protein</fullName>
    </submittedName>
</protein>
<comment type="caution">
    <text evidence="5">The sequence shown here is derived from an EMBL/GenBank/DDBJ whole genome shotgun (WGS) entry which is preliminary data.</text>
</comment>
<reference evidence="5 6" key="1">
    <citation type="submission" date="2023-11" db="EMBL/GenBank/DDBJ databases">
        <authorList>
            <person name="Xu M."/>
            <person name="Jiang T."/>
        </authorList>
    </citation>
    <scope>NUCLEOTIDE SEQUENCE [LARGE SCALE GENOMIC DNA]</scope>
    <source>
        <strain evidence="5 6">SD</strain>
    </source>
</reference>
<dbReference type="SUPFAM" id="SSF55781">
    <property type="entry name" value="GAF domain-like"/>
    <property type="match status" value="1"/>
</dbReference>
<dbReference type="InterPro" id="IPR036890">
    <property type="entry name" value="HATPase_C_sf"/>
</dbReference>
<dbReference type="SUPFAM" id="SSF55874">
    <property type="entry name" value="ATPase domain of HSP90 chaperone/DNA topoisomerase II/histidine kinase"/>
    <property type="match status" value="1"/>
</dbReference>
<evidence type="ECO:0000313" key="5">
    <source>
        <dbReference type="EMBL" id="MDX8153906.1"/>
    </source>
</evidence>
<dbReference type="PANTHER" id="PTHR24421">
    <property type="entry name" value="NITRATE/NITRITE SENSOR PROTEIN NARX-RELATED"/>
    <property type="match status" value="1"/>
</dbReference>
<gene>
    <name evidence="5" type="ORF">SK069_20070</name>
</gene>
<dbReference type="SMART" id="SM00065">
    <property type="entry name" value="GAF"/>
    <property type="match status" value="1"/>
</dbReference>
<dbReference type="Gene3D" id="3.30.450.40">
    <property type="match status" value="1"/>
</dbReference>
<keyword evidence="6" id="KW-1185">Reference proteome</keyword>